<dbReference type="AlphaFoldDB" id="A0A542YQX3"/>
<reference evidence="2 3" key="1">
    <citation type="submission" date="2019-06" db="EMBL/GenBank/DDBJ databases">
        <title>Sequencing the genomes of 1000 actinobacteria strains.</title>
        <authorList>
            <person name="Klenk H.-P."/>
        </authorList>
    </citation>
    <scope>NUCLEOTIDE SEQUENCE [LARGE SCALE GENOMIC DNA]</scope>
    <source>
        <strain evidence="2 3">DSM 12335</strain>
    </source>
</reference>
<feature type="transmembrane region" description="Helical" evidence="1">
    <location>
        <begin position="36"/>
        <end position="54"/>
    </location>
</feature>
<gene>
    <name evidence="2" type="ORF">FB467_1611</name>
</gene>
<evidence type="ECO:0000256" key="1">
    <source>
        <dbReference type="SAM" id="Phobius"/>
    </source>
</evidence>
<dbReference type="Proteomes" id="UP000319516">
    <property type="component" value="Unassembled WGS sequence"/>
</dbReference>
<feature type="transmembrane region" description="Helical" evidence="1">
    <location>
        <begin position="12"/>
        <end position="30"/>
    </location>
</feature>
<feature type="transmembrane region" description="Helical" evidence="1">
    <location>
        <begin position="100"/>
        <end position="124"/>
    </location>
</feature>
<accession>A0A542YQX3</accession>
<comment type="caution">
    <text evidence="2">The sequence shown here is derived from an EMBL/GenBank/DDBJ whole genome shotgun (WGS) entry which is preliminary data.</text>
</comment>
<name>A0A542YQX3_9MICO</name>
<keyword evidence="1" id="KW-1133">Transmembrane helix</keyword>
<evidence type="ECO:0000313" key="2">
    <source>
        <dbReference type="EMBL" id="TQL50500.1"/>
    </source>
</evidence>
<sequence>MAVMERRTTGMVIIGGLIFVVLAGFLAVVQPDARPLALSAALFFGAVAAIAAVERGRHRISPTTNARLMGAASVLFGVGFGAMGVVAWRDPYAFDRAPQAVIVAVAVLGLVFFGVGGVLLIVTGGRPLRWGRRR</sequence>
<dbReference type="EMBL" id="VFOP01000001">
    <property type="protein sequence ID" value="TQL50500.1"/>
    <property type="molecule type" value="Genomic_DNA"/>
</dbReference>
<keyword evidence="1" id="KW-0812">Transmembrane</keyword>
<organism evidence="2 3">
    <name type="scientific">Ornithinicoccus hortensis</name>
    <dbReference type="NCBI Taxonomy" id="82346"/>
    <lineage>
        <taxon>Bacteria</taxon>
        <taxon>Bacillati</taxon>
        <taxon>Actinomycetota</taxon>
        <taxon>Actinomycetes</taxon>
        <taxon>Micrococcales</taxon>
        <taxon>Intrasporangiaceae</taxon>
        <taxon>Ornithinicoccus</taxon>
    </lineage>
</organism>
<keyword evidence="3" id="KW-1185">Reference proteome</keyword>
<proteinExistence type="predicted"/>
<feature type="transmembrane region" description="Helical" evidence="1">
    <location>
        <begin position="66"/>
        <end position="88"/>
    </location>
</feature>
<keyword evidence="1" id="KW-0472">Membrane</keyword>
<evidence type="ECO:0000313" key="3">
    <source>
        <dbReference type="Proteomes" id="UP000319516"/>
    </source>
</evidence>
<protein>
    <submittedName>
        <fullName evidence="2">Uncharacterized protein</fullName>
    </submittedName>
</protein>